<comment type="similarity">
    <text evidence="1 3">Belongs to the sulfotransferase 1 family.</text>
</comment>
<dbReference type="AlphaFoldDB" id="A0AA47MMH8"/>
<feature type="compositionally biased region" description="Basic and acidic residues" evidence="4">
    <location>
        <begin position="58"/>
        <end position="67"/>
    </location>
</feature>
<evidence type="ECO:0000256" key="2">
    <source>
        <dbReference type="ARBA" id="ARBA00022679"/>
    </source>
</evidence>
<keyword evidence="7" id="KW-1185">Reference proteome</keyword>
<dbReference type="PANTHER" id="PTHR11783">
    <property type="entry name" value="SULFOTRANSFERASE SULT"/>
    <property type="match status" value="1"/>
</dbReference>
<dbReference type="Proteomes" id="UP001174136">
    <property type="component" value="Unassembled WGS sequence"/>
</dbReference>
<dbReference type="EMBL" id="JAOPHQ010003485">
    <property type="protein sequence ID" value="KAK0142749.1"/>
    <property type="molecule type" value="Genomic_DNA"/>
</dbReference>
<feature type="compositionally biased region" description="Basic and acidic residues" evidence="4">
    <location>
        <begin position="22"/>
        <end position="46"/>
    </location>
</feature>
<evidence type="ECO:0000313" key="6">
    <source>
        <dbReference type="EMBL" id="KAK0142749.1"/>
    </source>
</evidence>
<dbReference type="EC" id="2.8.2.-" evidence="3"/>
<evidence type="ECO:0000313" key="7">
    <source>
        <dbReference type="Proteomes" id="UP001174136"/>
    </source>
</evidence>
<feature type="domain" description="Sulfotransferase" evidence="5">
    <location>
        <begin position="206"/>
        <end position="275"/>
    </location>
</feature>
<feature type="region of interest" description="Disordered" evidence="4">
    <location>
        <begin position="1"/>
        <end position="68"/>
    </location>
</feature>
<gene>
    <name evidence="6" type="primary">SULT1A4</name>
    <name evidence="6" type="ORF">N1851_019312</name>
</gene>
<evidence type="ECO:0000256" key="3">
    <source>
        <dbReference type="RuleBase" id="RU361155"/>
    </source>
</evidence>
<evidence type="ECO:0000256" key="4">
    <source>
        <dbReference type="SAM" id="MobiDB-lite"/>
    </source>
</evidence>
<comment type="caution">
    <text evidence="6">The sequence shown here is derived from an EMBL/GenBank/DDBJ whole genome shotgun (WGS) entry which is preliminary data.</text>
</comment>
<organism evidence="6 7">
    <name type="scientific">Merluccius polli</name>
    <name type="common">Benguela hake</name>
    <name type="synonym">Merluccius cadenati</name>
    <dbReference type="NCBI Taxonomy" id="89951"/>
    <lineage>
        <taxon>Eukaryota</taxon>
        <taxon>Metazoa</taxon>
        <taxon>Chordata</taxon>
        <taxon>Craniata</taxon>
        <taxon>Vertebrata</taxon>
        <taxon>Euteleostomi</taxon>
        <taxon>Actinopterygii</taxon>
        <taxon>Neopterygii</taxon>
        <taxon>Teleostei</taxon>
        <taxon>Neoteleostei</taxon>
        <taxon>Acanthomorphata</taxon>
        <taxon>Zeiogadaria</taxon>
        <taxon>Gadariae</taxon>
        <taxon>Gadiformes</taxon>
        <taxon>Gadoidei</taxon>
        <taxon>Merlucciidae</taxon>
        <taxon>Merluccius</taxon>
    </lineage>
</organism>
<sequence length="280" mass="31342">MTVPSVSATPRSRRSSSAAAEEPLRNGRVDSIHRRANQEGAAERRGRAARFRSHARRERGGRAWERHRSNRPQHVIRLRETRKEYVSGYIKCISGTTRARYRSTASSAAQHVSIVTCGVSKRDHSQQSATTSACAGICADSPHGSLNEWEIEFDARLHLVRHHFDFSLRMTNQQDSRCALEEVRGVPLLERIAAHWDRVAAFQAFPQDLLIATYPKAGTTWTQEIVDLILHGGDAEKARRAPTHIRMPFLEMASPNPALAVPHNHNITSHLTLLSLVSTT</sequence>
<dbReference type="GO" id="GO:0008146">
    <property type="term" value="F:sulfotransferase activity"/>
    <property type="evidence" value="ECO:0007669"/>
    <property type="project" value="InterPro"/>
</dbReference>
<reference evidence="6" key="1">
    <citation type="journal article" date="2023" name="Front. Mar. Sci.">
        <title>A new Merluccius polli reference genome to investigate the effects of global change in West African waters.</title>
        <authorList>
            <person name="Mateo J.L."/>
            <person name="Blanco-Fernandez C."/>
            <person name="Garcia-Vazquez E."/>
            <person name="Machado-Schiaffino G."/>
        </authorList>
    </citation>
    <scope>NUCLEOTIDE SEQUENCE</scope>
    <source>
        <strain evidence="6">C29</strain>
        <tissue evidence="6">Fin</tissue>
    </source>
</reference>
<feature type="compositionally biased region" description="Basic residues" evidence="4">
    <location>
        <begin position="47"/>
        <end position="57"/>
    </location>
</feature>
<dbReference type="SUPFAM" id="SSF52540">
    <property type="entry name" value="P-loop containing nucleoside triphosphate hydrolases"/>
    <property type="match status" value="1"/>
</dbReference>
<protein>
    <recommendedName>
        <fullName evidence="3">Sulfotransferase</fullName>
        <ecNumber evidence="3">2.8.2.-</ecNumber>
    </recommendedName>
</protein>
<dbReference type="InterPro" id="IPR000863">
    <property type="entry name" value="Sulfotransferase_dom"/>
</dbReference>
<feature type="compositionally biased region" description="Low complexity" evidence="4">
    <location>
        <begin position="1"/>
        <end position="20"/>
    </location>
</feature>
<proteinExistence type="inferred from homology"/>
<dbReference type="Pfam" id="PF00685">
    <property type="entry name" value="Sulfotransfer_1"/>
    <property type="match status" value="1"/>
</dbReference>
<dbReference type="InterPro" id="IPR027417">
    <property type="entry name" value="P-loop_NTPase"/>
</dbReference>
<evidence type="ECO:0000259" key="5">
    <source>
        <dbReference type="Pfam" id="PF00685"/>
    </source>
</evidence>
<accession>A0AA47MMH8</accession>
<dbReference type="Gene3D" id="3.40.50.300">
    <property type="entry name" value="P-loop containing nucleotide triphosphate hydrolases"/>
    <property type="match status" value="1"/>
</dbReference>
<keyword evidence="2 3" id="KW-0808">Transferase</keyword>
<name>A0AA47MMH8_MERPO</name>
<evidence type="ECO:0000256" key="1">
    <source>
        <dbReference type="ARBA" id="ARBA00005771"/>
    </source>
</evidence>